<gene>
    <name evidence="1" type="ORF">U473_05155</name>
</gene>
<organism evidence="1 2">
    <name type="scientific">Tepidibacillus decaturensis</name>
    <dbReference type="NCBI Taxonomy" id="1413211"/>
    <lineage>
        <taxon>Bacteria</taxon>
        <taxon>Bacillati</taxon>
        <taxon>Bacillota</taxon>
        <taxon>Bacilli</taxon>
        <taxon>Bacillales</taxon>
        <taxon>Bacillaceae</taxon>
        <taxon>Tepidibacillus</taxon>
    </lineage>
</organism>
<accession>A0A135L3J1</accession>
<evidence type="ECO:0008006" key="3">
    <source>
        <dbReference type="Google" id="ProtNLM"/>
    </source>
</evidence>
<dbReference type="STRING" id="1413211.U473_05155"/>
<dbReference type="CDD" id="cd02440">
    <property type="entry name" value="AdoMet_MTases"/>
    <property type="match status" value="1"/>
</dbReference>
<sequence length="178" mass="20029">MTLFHILTFAQNLLKERVQTGDIVVDCTCGNGNDTLFLAQLVGKSGKVYGFDIQQQAIEKTKELLKEHQLLDQVKCIQDSHEHITQWINEPITAAMFNLGYLPGGDKKITTHYDTTIKAIEGLLPLLKVNGLITIALYVGHDVGNEAKEVEKFLMSLPQKQFSVLKYQFINQVNFPPI</sequence>
<dbReference type="PANTHER" id="PTHR35276">
    <property type="entry name" value="S-ADENOSYL-L-METHIONINE-DEPENDENT METHYLTRANSFERASES SUPERFAMILY PROTEIN"/>
    <property type="match status" value="1"/>
</dbReference>
<dbReference type="SUPFAM" id="SSF53335">
    <property type="entry name" value="S-adenosyl-L-methionine-dependent methyltransferases"/>
    <property type="match status" value="1"/>
</dbReference>
<name>A0A135L3J1_9BACI</name>
<dbReference type="PANTHER" id="PTHR35276:SF1">
    <property type="entry name" value="TRNA (MNM(5)S(2)U34)-METHYLTRANSFERASE, CHLOROPLASTIC"/>
    <property type="match status" value="1"/>
</dbReference>
<evidence type="ECO:0000313" key="1">
    <source>
        <dbReference type="EMBL" id="KXG43467.1"/>
    </source>
</evidence>
<protein>
    <recommendedName>
        <fullName evidence="3">SAM-dependent methyltransferase</fullName>
    </recommendedName>
</protein>
<dbReference type="InterPro" id="IPR010719">
    <property type="entry name" value="MnmM_MeTrfase"/>
</dbReference>
<keyword evidence="2" id="KW-1185">Reference proteome</keyword>
<dbReference type="Pfam" id="PF06962">
    <property type="entry name" value="rRNA_methylase"/>
    <property type="match status" value="1"/>
</dbReference>
<proteinExistence type="predicted"/>
<comment type="caution">
    <text evidence="1">The sequence shown here is derived from an EMBL/GenBank/DDBJ whole genome shotgun (WGS) entry which is preliminary data.</text>
</comment>
<evidence type="ECO:0000313" key="2">
    <source>
        <dbReference type="Proteomes" id="UP000070352"/>
    </source>
</evidence>
<dbReference type="InterPro" id="IPR029063">
    <property type="entry name" value="SAM-dependent_MTases_sf"/>
</dbReference>
<reference evidence="1 2" key="1">
    <citation type="submission" date="2016-02" db="EMBL/GenBank/DDBJ databases">
        <title>Draft Genome for Tepidibacillus decaturensis nov. sp. Strain Z9, an Anaerobic, Moderately Thermophilic and Heterotrophic Bacterium from Deep Subsurface of the Illinois Basin, USA.</title>
        <authorList>
            <person name="Dong Y."/>
            <person name="Chang J.Y."/>
            <person name="Sanford R."/>
            <person name="Fouke B.W."/>
        </authorList>
    </citation>
    <scope>NUCLEOTIDE SEQUENCE [LARGE SCALE GENOMIC DNA]</scope>
    <source>
        <strain evidence="1 2">Z9</strain>
    </source>
</reference>
<dbReference type="Gene3D" id="3.40.50.150">
    <property type="entry name" value="Vaccinia Virus protein VP39"/>
    <property type="match status" value="1"/>
</dbReference>
<dbReference type="EMBL" id="LSKU01000001">
    <property type="protein sequence ID" value="KXG43467.1"/>
    <property type="molecule type" value="Genomic_DNA"/>
</dbReference>
<dbReference type="AlphaFoldDB" id="A0A135L3J1"/>
<dbReference type="Proteomes" id="UP000070352">
    <property type="component" value="Unassembled WGS sequence"/>
</dbReference>
<dbReference type="RefSeq" id="WP_068724008.1">
    <property type="nucleotide sequence ID" value="NZ_LSKU01000001.1"/>
</dbReference>
<dbReference type="OrthoDB" id="9792989at2"/>